<dbReference type="RefSeq" id="WP_025055822.1">
    <property type="nucleotide sequence ID" value="NZ_JACIFU010000003.1"/>
</dbReference>
<gene>
    <name evidence="2" type="ORF">GGR93_002871</name>
</gene>
<comment type="caution">
    <text evidence="2">The sequence shown here is derived from an EMBL/GenBank/DDBJ whole genome shotgun (WGS) entry which is preliminary data.</text>
</comment>
<evidence type="ECO:0000313" key="2">
    <source>
        <dbReference type="EMBL" id="MBB4175083.1"/>
    </source>
</evidence>
<evidence type="ECO:0000313" key="3">
    <source>
        <dbReference type="Proteomes" id="UP000565745"/>
    </source>
</evidence>
<keyword evidence="1" id="KW-0732">Signal</keyword>
<keyword evidence="3" id="KW-1185">Reference proteome</keyword>
<feature type="chain" id="PRO_5030852636" description="Curlin associated repeat-containing protein" evidence="1">
    <location>
        <begin position="21"/>
        <end position="398"/>
    </location>
</feature>
<evidence type="ECO:0000256" key="1">
    <source>
        <dbReference type="SAM" id="SignalP"/>
    </source>
</evidence>
<accession>A0A7W6MAN0</accession>
<evidence type="ECO:0008006" key="4">
    <source>
        <dbReference type="Google" id="ProtNLM"/>
    </source>
</evidence>
<protein>
    <recommendedName>
        <fullName evidence="4">Curlin associated repeat-containing protein</fullName>
    </recommendedName>
</protein>
<feature type="signal peptide" evidence="1">
    <location>
        <begin position="1"/>
        <end position="20"/>
    </location>
</feature>
<dbReference type="EMBL" id="JACIFU010000003">
    <property type="protein sequence ID" value="MBB4175083.1"/>
    <property type="molecule type" value="Genomic_DNA"/>
</dbReference>
<dbReference type="Proteomes" id="UP000565745">
    <property type="component" value="Unassembled WGS sequence"/>
</dbReference>
<proteinExistence type="predicted"/>
<organism evidence="2 3">
    <name type="scientific">Sulfitobacter noctilucicola</name>
    <dbReference type="NCBI Taxonomy" id="1342301"/>
    <lineage>
        <taxon>Bacteria</taxon>
        <taxon>Pseudomonadati</taxon>
        <taxon>Pseudomonadota</taxon>
        <taxon>Alphaproteobacteria</taxon>
        <taxon>Rhodobacterales</taxon>
        <taxon>Roseobacteraceae</taxon>
        <taxon>Sulfitobacter</taxon>
    </lineage>
</organism>
<name>A0A7W6MAN0_9RHOB</name>
<reference evidence="2 3" key="1">
    <citation type="submission" date="2020-08" db="EMBL/GenBank/DDBJ databases">
        <title>Genomic Encyclopedia of Type Strains, Phase IV (KMG-IV): sequencing the most valuable type-strain genomes for metagenomic binning, comparative biology and taxonomic classification.</title>
        <authorList>
            <person name="Goeker M."/>
        </authorList>
    </citation>
    <scope>NUCLEOTIDE SEQUENCE [LARGE SCALE GENOMIC DNA]</scope>
    <source>
        <strain evidence="2 3">DSM 101015</strain>
    </source>
</reference>
<sequence>MKNLLITTALSVGFASAAFANDSDIDQIGLGNNAVVTQSGGTGSSSTVLQNGDNDLATVLQSDGAGTDTNISSIQQLGGSGTQTANVKQNNAANGPTNNAQVIQDSTQGGNFAGIDQDGDGNSALAQQGPGDAVNCGLFGCSSTSPLDITNSVASLQQVGTGNTATTLQVVGSNGGDNNVAGTMQDGIGNTASIRQGTGAVNSVWFVPNPASNDNDNLAQIDQTGDGNTSAIEQGGESGTANNMQVGMDNDSTIVQSGGLPGLGNNALVTQNGDRNTSLVAQTSANGDLPALPSGTRAVVTQNADDSESTIIQKPLGGHLAVLTQNGADHYSMIEQDGLLNTAEVTQSLTGQESTIFQTGPSVVGPVGNVALVTQTMTSGNGSLITQSGIGNLSTVMQ</sequence>
<dbReference type="AlphaFoldDB" id="A0A7W6MAN0"/>
<dbReference type="OrthoDB" id="7817250at2"/>